<sequence length="39" mass="4662">MLTYNYKNVTDNDNENGNDNVFKQCGQTIRPQTKRRKKE</sequence>
<accession>C6L949</accession>
<name>C6L949_9FIRM</name>
<protein>
    <submittedName>
        <fullName evidence="2">Uncharacterized protein</fullName>
    </submittedName>
</protein>
<feature type="region of interest" description="Disordered" evidence="1">
    <location>
        <begin position="1"/>
        <end position="39"/>
    </location>
</feature>
<dbReference type="AlphaFoldDB" id="C6L949"/>
<evidence type="ECO:0000313" key="2">
    <source>
        <dbReference type="EMBL" id="EET62788.1"/>
    </source>
</evidence>
<evidence type="ECO:0000256" key="1">
    <source>
        <dbReference type="SAM" id="MobiDB-lite"/>
    </source>
</evidence>
<dbReference type="EMBL" id="ACCL02000001">
    <property type="protein sequence ID" value="EET62788.1"/>
    <property type="molecule type" value="Genomic_DNA"/>
</dbReference>
<keyword evidence="3" id="KW-1185">Reference proteome</keyword>
<gene>
    <name evidence="2" type="ORF">BRYFOR_05139</name>
</gene>
<reference evidence="2" key="1">
    <citation type="submission" date="2009-07" db="EMBL/GenBank/DDBJ databases">
        <authorList>
            <person name="Weinstock G."/>
            <person name="Sodergren E."/>
            <person name="Clifton S."/>
            <person name="Fulton L."/>
            <person name="Fulton B."/>
            <person name="Courtney L."/>
            <person name="Fronick C."/>
            <person name="Harrison M."/>
            <person name="Strong C."/>
            <person name="Farmer C."/>
            <person name="Delahaunty K."/>
            <person name="Markovic C."/>
            <person name="Hall O."/>
            <person name="Minx P."/>
            <person name="Tomlinson C."/>
            <person name="Mitreva M."/>
            <person name="Nelson J."/>
            <person name="Hou S."/>
            <person name="Wollam A."/>
            <person name="Pepin K.H."/>
            <person name="Johnson M."/>
            <person name="Bhonagiri V."/>
            <person name="Nash W.E."/>
            <person name="Warren W."/>
            <person name="Chinwalla A."/>
            <person name="Mardis E.R."/>
            <person name="Wilson R.K."/>
        </authorList>
    </citation>
    <scope>NUCLEOTIDE SEQUENCE [LARGE SCALE GENOMIC DNA]</scope>
    <source>
        <strain evidence="2">DSM 14469</strain>
    </source>
</reference>
<feature type="compositionally biased region" description="Polar residues" evidence="1">
    <location>
        <begin position="1"/>
        <end position="31"/>
    </location>
</feature>
<comment type="caution">
    <text evidence="2">The sequence shown here is derived from an EMBL/GenBank/DDBJ whole genome shotgun (WGS) entry which is preliminary data.</text>
</comment>
<evidence type="ECO:0000313" key="3">
    <source>
        <dbReference type="Proteomes" id="UP000005561"/>
    </source>
</evidence>
<proteinExistence type="predicted"/>
<dbReference type="Proteomes" id="UP000005561">
    <property type="component" value="Unassembled WGS sequence"/>
</dbReference>
<organism evidence="2 3">
    <name type="scientific">Marvinbryantia formatexigens DSM 14469</name>
    <dbReference type="NCBI Taxonomy" id="478749"/>
    <lineage>
        <taxon>Bacteria</taxon>
        <taxon>Bacillati</taxon>
        <taxon>Bacillota</taxon>
        <taxon>Clostridia</taxon>
        <taxon>Lachnospirales</taxon>
        <taxon>Lachnospiraceae</taxon>
        <taxon>Marvinbryantia</taxon>
    </lineage>
</organism>